<gene>
    <name evidence="1" type="ORF">PEVE_00021862</name>
</gene>
<comment type="caution">
    <text evidence="1">The sequence shown here is derived from an EMBL/GenBank/DDBJ whole genome shotgun (WGS) entry which is preliminary data.</text>
</comment>
<proteinExistence type="predicted"/>
<evidence type="ECO:0000313" key="1">
    <source>
        <dbReference type="EMBL" id="CAH3024176.1"/>
    </source>
</evidence>
<evidence type="ECO:0000313" key="2">
    <source>
        <dbReference type="Proteomes" id="UP001159427"/>
    </source>
</evidence>
<keyword evidence="2" id="KW-1185">Reference proteome</keyword>
<dbReference type="Proteomes" id="UP001159427">
    <property type="component" value="Unassembled WGS sequence"/>
</dbReference>
<reference evidence="1 2" key="1">
    <citation type="submission" date="2022-05" db="EMBL/GenBank/DDBJ databases">
        <authorList>
            <consortium name="Genoscope - CEA"/>
            <person name="William W."/>
        </authorList>
    </citation>
    <scope>NUCLEOTIDE SEQUENCE [LARGE SCALE GENOMIC DNA]</scope>
</reference>
<name>A0ABN8M7I6_9CNID</name>
<accession>A0ABN8M7I6</accession>
<dbReference type="EMBL" id="CALNXI010000292">
    <property type="protein sequence ID" value="CAH3024176.1"/>
    <property type="molecule type" value="Genomic_DNA"/>
</dbReference>
<sequence>MLLIGDDIHSSIQLEVDYPSNHRDQKLPILDLKVWLETREKEIENQVVNMSVIMYKLYSKEMVSKPVINARSALSWSTKRTVLTHDVLRVLLNCSKLLPWERVVENVKEMVLRMQYSGYSEKFRCEVVNTALKAYDTSKKAYQEGERPLHQPRELKREERDQEKVRKRSNWYKKGRNEVVIFVPSMPNSQLQRRYQKEIMKQGFKIKVV</sequence>
<organism evidence="1 2">
    <name type="scientific">Porites evermanni</name>
    <dbReference type="NCBI Taxonomy" id="104178"/>
    <lineage>
        <taxon>Eukaryota</taxon>
        <taxon>Metazoa</taxon>
        <taxon>Cnidaria</taxon>
        <taxon>Anthozoa</taxon>
        <taxon>Hexacorallia</taxon>
        <taxon>Scleractinia</taxon>
        <taxon>Fungiina</taxon>
        <taxon>Poritidae</taxon>
        <taxon>Porites</taxon>
    </lineage>
</organism>
<protein>
    <submittedName>
        <fullName evidence="1">Uncharacterized protein</fullName>
    </submittedName>
</protein>